<dbReference type="InterPro" id="IPR029055">
    <property type="entry name" value="Ntn_hydrolases_N"/>
</dbReference>
<organism evidence="6 7">
    <name type="scientific">Paludibacter jiangxiensis</name>
    <dbReference type="NCBI Taxonomy" id="681398"/>
    <lineage>
        <taxon>Bacteria</taxon>
        <taxon>Pseudomonadati</taxon>
        <taxon>Bacteroidota</taxon>
        <taxon>Bacteroidia</taxon>
        <taxon>Bacteroidales</taxon>
        <taxon>Paludibacteraceae</taxon>
        <taxon>Paludibacter</taxon>
    </lineage>
</organism>
<comment type="caution">
    <text evidence="6">The sequence shown here is derived from an EMBL/GenBank/DDBJ whole genome shotgun (WGS) entry which is preliminary data.</text>
</comment>
<dbReference type="RefSeq" id="WP_068704170.1">
    <property type="nucleotide sequence ID" value="NZ_BDCR01000003.1"/>
</dbReference>
<dbReference type="InterPro" id="IPR051786">
    <property type="entry name" value="ASN_synthetase/amidase"/>
</dbReference>
<proteinExistence type="predicted"/>
<accession>A0A161LVD3</accession>
<sequence length="621" mass="72173">MGFIFGIVNLKGGAINPENVRKLGKAVQWNDFESKIEINSSYGWGYCWNKKRTPKAGIYTSERVAVLCDARIYNSEEFKQSFEFEQPEEAFAKAYLTWGAGFADKFNGDFAAVIIDFQQQKVLLVRDHIGVRPLTYSVKEDLLIFASHEFGIAKSNLANNTLSEEALVRNFNLHKRKKYKLTVFEHIKKIIPGYVTNITTGKIVNTKYWWPEKIRTNRGLTFEMAVSCLRKSLMKSVQVRMEQGTIGAHVSGGIDSSGVAAILADNIDNKARMKGYSWSPESKDGDIDGLNEKELVDEFAEQKGIEVAYLSYKDSANIDDFILPEFEQMPIEIHTMRQACNDDISTLFSGWGGDEFVSLSLRGSINHIVFRLKLLTLFRWIKRWGLKATIGRVRGEILPSIVPFRLSEMAVYKQNGCKFFQSHFVIKHWRAFFFHTEKNIYGFGDRKGFMFRLLYRYHLPQRMDSWALFGERYGIEYKFPLLDKDLLEFWMTIPIKYTIEQMYPRLLYREALRGILVDSVRLRQGKEEAVFYKNCVDRDIRIKKMLEKSPNLYTTSSFLSFFNANEFYKCTVKEPEDMKAFIVGMYDIRFFLRYKGLVEKYVATNPYCMKKHKQNSDSENL</sequence>
<dbReference type="Gene3D" id="3.60.20.10">
    <property type="entry name" value="Glutamine Phosphoribosylpyrophosphate, subunit 1, domain 1"/>
    <property type="match status" value="1"/>
</dbReference>
<dbReference type="InterPro" id="IPR017932">
    <property type="entry name" value="GATase_2_dom"/>
</dbReference>
<dbReference type="GO" id="GO:0016740">
    <property type="term" value="F:transferase activity"/>
    <property type="evidence" value="ECO:0007669"/>
    <property type="project" value="UniProtKB-KW"/>
</dbReference>
<dbReference type="GO" id="GO:0004066">
    <property type="term" value="F:asparagine synthase (glutamine-hydrolyzing) activity"/>
    <property type="evidence" value="ECO:0007669"/>
    <property type="project" value="UniProtKB-EC"/>
</dbReference>
<evidence type="ECO:0000313" key="7">
    <source>
        <dbReference type="Proteomes" id="UP000076586"/>
    </source>
</evidence>
<dbReference type="AlphaFoldDB" id="A0A161LVD3"/>
<dbReference type="PANTHER" id="PTHR43284">
    <property type="entry name" value="ASPARAGINE SYNTHETASE (GLUTAMINE-HYDROLYZING)"/>
    <property type="match status" value="1"/>
</dbReference>
<evidence type="ECO:0000259" key="4">
    <source>
        <dbReference type="Pfam" id="PF00733"/>
    </source>
</evidence>
<feature type="domain" description="Glutamine amidotransferase type-2" evidence="5">
    <location>
        <begin position="61"/>
        <end position="148"/>
    </location>
</feature>
<name>A0A161LVD3_9BACT</name>
<dbReference type="SUPFAM" id="SSF56235">
    <property type="entry name" value="N-terminal nucleophile aminohydrolases (Ntn hydrolases)"/>
    <property type="match status" value="1"/>
</dbReference>
<dbReference type="InterPro" id="IPR001962">
    <property type="entry name" value="Asn_synthase"/>
</dbReference>
<dbReference type="PANTHER" id="PTHR43284:SF1">
    <property type="entry name" value="ASPARAGINE SYNTHETASE"/>
    <property type="match status" value="1"/>
</dbReference>
<keyword evidence="7" id="KW-1185">Reference proteome</keyword>
<dbReference type="EMBL" id="BDCR01000003">
    <property type="protein sequence ID" value="GAT63209.1"/>
    <property type="molecule type" value="Genomic_DNA"/>
</dbReference>
<comment type="pathway">
    <text evidence="1">Amino-acid biosynthesis; L-asparagine biosynthesis; L-asparagine from L-aspartate (L-Gln route): step 1/1.</text>
</comment>
<evidence type="ECO:0000256" key="1">
    <source>
        <dbReference type="ARBA" id="ARBA00005187"/>
    </source>
</evidence>
<evidence type="ECO:0000259" key="5">
    <source>
        <dbReference type="Pfam" id="PF13537"/>
    </source>
</evidence>
<dbReference type="EC" id="6.3.5.4" evidence="2"/>
<keyword evidence="6" id="KW-0808">Transferase</keyword>
<gene>
    <name evidence="6" type="ORF">PJIAN_3524</name>
</gene>
<evidence type="ECO:0000313" key="6">
    <source>
        <dbReference type="EMBL" id="GAT63209.1"/>
    </source>
</evidence>
<dbReference type="STRING" id="681398.PJIAN_3524"/>
<dbReference type="Pfam" id="PF00733">
    <property type="entry name" value="Asn_synthase"/>
    <property type="match status" value="1"/>
</dbReference>
<protein>
    <recommendedName>
        <fullName evidence="2">asparagine synthase (glutamine-hydrolyzing)</fullName>
        <ecNumber evidence="2">6.3.5.4</ecNumber>
    </recommendedName>
</protein>
<dbReference type="Proteomes" id="UP000076586">
    <property type="component" value="Unassembled WGS sequence"/>
</dbReference>
<evidence type="ECO:0000256" key="3">
    <source>
        <dbReference type="ARBA" id="ARBA00048741"/>
    </source>
</evidence>
<dbReference type="Gene3D" id="3.40.50.620">
    <property type="entry name" value="HUPs"/>
    <property type="match status" value="1"/>
</dbReference>
<dbReference type="GO" id="GO:0006529">
    <property type="term" value="P:asparagine biosynthetic process"/>
    <property type="evidence" value="ECO:0007669"/>
    <property type="project" value="InterPro"/>
</dbReference>
<dbReference type="Pfam" id="PF13537">
    <property type="entry name" value="GATase_7"/>
    <property type="match status" value="1"/>
</dbReference>
<reference evidence="7" key="2">
    <citation type="journal article" date="2017" name="Genome Announc.">
        <title>Draft genome sequence of Paludibacter jiangxiensis NM7(T), a propionate-producing fermentative bacterium.</title>
        <authorList>
            <person name="Qiu Y.-L."/>
            <person name="Tourlousse D.M."/>
            <person name="Matsuura N."/>
            <person name="Ohashi A."/>
            <person name="Sekiguchi Y."/>
        </authorList>
    </citation>
    <scope>NUCLEOTIDE SEQUENCE [LARGE SCALE GENOMIC DNA]</scope>
    <source>
        <strain evidence="7">NM7</strain>
    </source>
</reference>
<comment type="catalytic activity">
    <reaction evidence="3">
        <text>L-aspartate + L-glutamine + ATP + H2O = L-asparagine + L-glutamate + AMP + diphosphate + H(+)</text>
        <dbReference type="Rhea" id="RHEA:12228"/>
        <dbReference type="ChEBI" id="CHEBI:15377"/>
        <dbReference type="ChEBI" id="CHEBI:15378"/>
        <dbReference type="ChEBI" id="CHEBI:29985"/>
        <dbReference type="ChEBI" id="CHEBI:29991"/>
        <dbReference type="ChEBI" id="CHEBI:30616"/>
        <dbReference type="ChEBI" id="CHEBI:33019"/>
        <dbReference type="ChEBI" id="CHEBI:58048"/>
        <dbReference type="ChEBI" id="CHEBI:58359"/>
        <dbReference type="ChEBI" id="CHEBI:456215"/>
        <dbReference type="EC" id="6.3.5.4"/>
    </reaction>
</comment>
<dbReference type="OrthoDB" id="9763290at2"/>
<dbReference type="InterPro" id="IPR014729">
    <property type="entry name" value="Rossmann-like_a/b/a_fold"/>
</dbReference>
<keyword evidence="6" id="KW-0315">Glutamine amidotransferase</keyword>
<evidence type="ECO:0000256" key="2">
    <source>
        <dbReference type="ARBA" id="ARBA00012737"/>
    </source>
</evidence>
<reference evidence="7" key="1">
    <citation type="submission" date="2016-04" db="EMBL/GenBank/DDBJ databases">
        <title>Draft genome sequence of Paludibacter jiangxiensis strain NM7.</title>
        <authorList>
            <person name="Qiu Y."/>
            <person name="Matsuura N."/>
            <person name="Ohashi A."/>
            <person name="Tourlousse M.D."/>
            <person name="Sekiguchi Y."/>
        </authorList>
    </citation>
    <scope>NUCLEOTIDE SEQUENCE [LARGE SCALE GENOMIC DNA]</scope>
    <source>
        <strain evidence="7">NM7</strain>
    </source>
</reference>
<dbReference type="SUPFAM" id="SSF52402">
    <property type="entry name" value="Adenine nucleotide alpha hydrolases-like"/>
    <property type="match status" value="1"/>
</dbReference>
<feature type="domain" description="Asparagine synthetase" evidence="4">
    <location>
        <begin position="229"/>
        <end position="528"/>
    </location>
</feature>